<evidence type="ECO:0000313" key="4">
    <source>
        <dbReference type="Proteomes" id="UP000617734"/>
    </source>
</evidence>
<dbReference type="PRINTS" id="PR00040">
    <property type="entry name" value="HTHMERR"/>
</dbReference>
<feature type="domain" description="HTH merR-type" evidence="2">
    <location>
        <begin position="1"/>
        <end position="70"/>
    </location>
</feature>
<reference evidence="3" key="2">
    <citation type="submission" date="2020-09" db="EMBL/GenBank/DDBJ databases">
        <authorList>
            <person name="Sun Q."/>
            <person name="Ohkuma M."/>
        </authorList>
    </citation>
    <scope>NUCLEOTIDE SEQUENCE</scope>
    <source>
        <strain evidence="3">JCM 4646</strain>
    </source>
</reference>
<gene>
    <name evidence="3" type="ORF">GCM10018781_29410</name>
</gene>
<dbReference type="InterPro" id="IPR000551">
    <property type="entry name" value="MerR-type_HTH_dom"/>
</dbReference>
<organism evidence="3 4">
    <name type="scientific">Kitasatospora indigofera</name>
    <dbReference type="NCBI Taxonomy" id="67307"/>
    <lineage>
        <taxon>Bacteria</taxon>
        <taxon>Bacillati</taxon>
        <taxon>Actinomycetota</taxon>
        <taxon>Actinomycetes</taxon>
        <taxon>Kitasatosporales</taxon>
        <taxon>Streptomycetaceae</taxon>
        <taxon>Kitasatospora</taxon>
    </lineage>
</organism>
<dbReference type="InterPro" id="IPR009061">
    <property type="entry name" value="DNA-bd_dom_put_sf"/>
</dbReference>
<dbReference type="InterPro" id="IPR047057">
    <property type="entry name" value="MerR_fam"/>
</dbReference>
<dbReference type="PANTHER" id="PTHR30204:SF98">
    <property type="entry name" value="HTH-TYPE TRANSCRIPTIONAL REGULATOR ADHR"/>
    <property type="match status" value="1"/>
</dbReference>
<dbReference type="PROSITE" id="PS50937">
    <property type="entry name" value="HTH_MERR_2"/>
    <property type="match status" value="1"/>
</dbReference>
<dbReference type="RefSeq" id="WP_190211266.1">
    <property type="nucleotide sequence ID" value="NZ_BNBO01000013.1"/>
</dbReference>
<sequence length="211" mass="22526">MRIGELSTRTGVPVPTIKYYLREGLLPAGELTSPNQAQYGDAHVRRLKLVRALLDVGKLSIAATRTVLDSIDAPDNSLHDRLGIAQHALNPAPAGDPDSADLLEARERADRLIAERGWLVESPGPARDTLTQVLHSYLELGQQDLLVVLDDYADAVESLAASEIATVGRRSDPDSQVEGVVLGTVLGDALITALHRLAQEDASARAFAALG</sequence>
<reference evidence="3" key="1">
    <citation type="journal article" date="2014" name="Int. J. Syst. Evol. Microbiol.">
        <title>Complete genome sequence of Corynebacterium casei LMG S-19264T (=DSM 44701T), isolated from a smear-ripened cheese.</title>
        <authorList>
            <consortium name="US DOE Joint Genome Institute (JGI-PGF)"/>
            <person name="Walter F."/>
            <person name="Albersmeier A."/>
            <person name="Kalinowski J."/>
            <person name="Ruckert C."/>
        </authorList>
    </citation>
    <scope>NUCLEOTIDE SEQUENCE</scope>
    <source>
        <strain evidence="3">JCM 4646</strain>
    </source>
</reference>
<accession>A0A919FQL2</accession>
<dbReference type="SUPFAM" id="SSF46955">
    <property type="entry name" value="Putative DNA-binding domain"/>
    <property type="match status" value="1"/>
</dbReference>
<dbReference type="SMART" id="SM00422">
    <property type="entry name" value="HTH_MERR"/>
    <property type="match status" value="1"/>
</dbReference>
<dbReference type="Gene3D" id="1.10.1660.10">
    <property type="match status" value="1"/>
</dbReference>
<dbReference type="Pfam" id="PF13411">
    <property type="entry name" value="MerR_1"/>
    <property type="match status" value="1"/>
</dbReference>
<dbReference type="AlphaFoldDB" id="A0A919FQL2"/>
<dbReference type="GeneID" id="95353387"/>
<dbReference type="PANTHER" id="PTHR30204">
    <property type="entry name" value="REDOX-CYCLING DRUG-SENSING TRANSCRIPTIONAL ACTIVATOR SOXR"/>
    <property type="match status" value="1"/>
</dbReference>
<dbReference type="GO" id="GO:0003700">
    <property type="term" value="F:DNA-binding transcription factor activity"/>
    <property type="evidence" value="ECO:0007669"/>
    <property type="project" value="InterPro"/>
</dbReference>
<evidence type="ECO:0000256" key="1">
    <source>
        <dbReference type="ARBA" id="ARBA00023125"/>
    </source>
</evidence>
<dbReference type="CDD" id="cd04780">
    <property type="entry name" value="HTH_MerR-like_sg5"/>
    <property type="match status" value="1"/>
</dbReference>
<dbReference type="GO" id="GO:0003677">
    <property type="term" value="F:DNA binding"/>
    <property type="evidence" value="ECO:0007669"/>
    <property type="project" value="UniProtKB-KW"/>
</dbReference>
<keyword evidence="1" id="KW-0238">DNA-binding</keyword>
<keyword evidence="4" id="KW-1185">Reference proteome</keyword>
<dbReference type="EMBL" id="BNBO01000013">
    <property type="protein sequence ID" value="GHH70064.1"/>
    <property type="molecule type" value="Genomic_DNA"/>
</dbReference>
<comment type="caution">
    <text evidence="3">The sequence shown here is derived from an EMBL/GenBank/DDBJ whole genome shotgun (WGS) entry which is preliminary data.</text>
</comment>
<protein>
    <submittedName>
        <fullName evidence="3">MerR family transcriptional regulator</fullName>
    </submittedName>
</protein>
<dbReference type="Proteomes" id="UP000617734">
    <property type="component" value="Unassembled WGS sequence"/>
</dbReference>
<proteinExistence type="predicted"/>
<evidence type="ECO:0000313" key="3">
    <source>
        <dbReference type="EMBL" id="GHH70064.1"/>
    </source>
</evidence>
<name>A0A919FQL2_9ACTN</name>
<evidence type="ECO:0000259" key="2">
    <source>
        <dbReference type="PROSITE" id="PS50937"/>
    </source>
</evidence>